<evidence type="ECO:0000313" key="2">
    <source>
        <dbReference type="EMBL" id="GEN44451.1"/>
    </source>
</evidence>
<evidence type="ECO:0000256" key="1">
    <source>
        <dbReference type="SAM" id="Phobius"/>
    </source>
</evidence>
<proteinExistence type="predicted"/>
<dbReference type="RefSeq" id="WP_146813547.1">
    <property type="nucleotide sequence ID" value="NZ_BJYA01000001.1"/>
</dbReference>
<dbReference type="EMBL" id="BJYA01000001">
    <property type="protein sequence ID" value="GEN44451.1"/>
    <property type="molecule type" value="Genomic_DNA"/>
</dbReference>
<accession>A0A511W137</accession>
<protein>
    <submittedName>
        <fullName evidence="2">Uncharacterized protein</fullName>
    </submittedName>
</protein>
<keyword evidence="3" id="KW-1185">Reference proteome</keyword>
<sequence length="176" mass="20641">MKKRVLITVVSSLLIYLLVSWFFPYHSLTIFNSAKDEATNHMNAEFEQTKGEIKDVIDQNQDDSPYTNFLYTLETLEEGWDTLNNSVQMNSIIHMQTQLQEEFDHLMTIDRHYGLSEDDKTELHVLIDSIRLTEKQLIEVTNNPNMNRSEIEHHISQLTSSYLSLLERLHTLVTRL</sequence>
<keyword evidence="1" id="KW-0472">Membrane</keyword>
<reference evidence="2 3" key="1">
    <citation type="submission" date="2019-07" db="EMBL/GenBank/DDBJ databases">
        <title>Whole genome shotgun sequence of Alkalibacillus haloalkaliphilus NBRC 103110.</title>
        <authorList>
            <person name="Hosoyama A."/>
            <person name="Uohara A."/>
            <person name="Ohji S."/>
            <person name="Ichikawa N."/>
        </authorList>
    </citation>
    <scope>NUCLEOTIDE SEQUENCE [LARGE SCALE GENOMIC DNA]</scope>
    <source>
        <strain evidence="2 3">NBRC 103110</strain>
    </source>
</reference>
<organism evidence="2 3">
    <name type="scientific">Alkalibacillus haloalkaliphilus</name>
    <dbReference type="NCBI Taxonomy" id="94136"/>
    <lineage>
        <taxon>Bacteria</taxon>
        <taxon>Bacillati</taxon>
        <taxon>Bacillota</taxon>
        <taxon>Bacilli</taxon>
        <taxon>Bacillales</taxon>
        <taxon>Bacillaceae</taxon>
        <taxon>Alkalibacillus</taxon>
    </lineage>
</organism>
<keyword evidence="1" id="KW-0812">Transmembrane</keyword>
<feature type="transmembrane region" description="Helical" evidence="1">
    <location>
        <begin position="5"/>
        <end position="23"/>
    </location>
</feature>
<keyword evidence="1" id="KW-1133">Transmembrane helix</keyword>
<dbReference type="AlphaFoldDB" id="A0A511W137"/>
<dbReference type="Proteomes" id="UP000321440">
    <property type="component" value="Unassembled WGS sequence"/>
</dbReference>
<gene>
    <name evidence="2" type="ORF">AHA02nite_02270</name>
</gene>
<comment type="caution">
    <text evidence="2">The sequence shown here is derived from an EMBL/GenBank/DDBJ whole genome shotgun (WGS) entry which is preliminary data.</text>
</comment>
<name>A0A511W137_9BACI</name>
<evidence type="ECO:0000313" key="3">
    <source>
        <dbReference type="Proteomes" id="UP000321440"/>
    </source>
</evidence>